<dbReference type="EMBL" id="JAIQCJ010000963">
    <property type="protein sequence ID" value="KAJ8793579.1"/>
    <property type="molecule type" value="Genomic_DNA"/>
</dbReference>
<comment type="caution">
    <text evidence="2">The sequence shown here is derived from an EMBL/GenBank/DDBJ whole genome shotgun (WGS) entry which is preliminary data.</text>
</comment>
<gene>
    <name evidence="2" type="ORF">J1605_003587</name>
</gene>
<reference evidence="2 3" key="1">
    <citation type="submission" date="2022-11" db="EMBL/GenBank/DDBJ databases">
        <title>Whole genome sequence of Eschrichtius robustus ER-17-0199.</title>
        <authorList>
            <person name="Bruniche-Olsen A."/>
            <person name="Black A.N."/>
            <person name="Fields C.J."/>
            <person name="Walden K."/>
            <person name="Dewoody J.A."/>
        </authorList>
    </citation>
    <scope>NUCLEOTIDE SEQUENCE [LARGE SCALE GENOMIC DNA]</scope>
    <source>
        <strain evidence="2">ER-17-0199</strain>
        <tissue evidence="2">Blubber</tissue>
    </source>
</reference>
<protein>
    <submittedName>
        <fullName evidence="2">Uncharacterized protein</fullName>
    </submittedName>
</protein>
<accession>A0AB34HSV9</accession>
<sequence>MVAALFRPRARAGSRPEPLTNLVLGPPASQPPAEVTSSEVDASEVITFEVTTFEVPSSEVTSSEINIPEVTSSERCQLISGGPYASRKIWIPAGVG</sequence>
<keyword evidence="3" id="KW-1185">Reference proteome</keyword>
<dbReference type="Proteomes" id="UP001159641">
    <property type="component" value="Unassembled WGS sequence"/>
</dbReference>
<name>A0AB34HSV9_ESCRO</name>
<dbReference type="AlphaFoldDB" id="A0AB34HSV9"/>
<organism evidence="2 3">
    <name type="scientific">Eschrichtius robustus</name>
    <name type="common">California gray whale</name>
    <name type="synonym">Eschrichtius gibbosus</name>
    <dbReference type="NCBI Taxonomy" id="9764"/>
    <lineage>
        <taxon>Eukaryota</taxon>
        <taxon>Metazoa</taxon>
        <taxon>Chordata</taxon>
        <taxon>Craniata</taxon>
        <taxon>Vertebrata</taxon>
        <taxon>Euteleostomi</taxon>
        <taxon>Mammalia</taxon>
        <taxon>Eutheria</taxon>
        <taxon>Laurasiatheria</taxon>
        <taxon>Artiodactyla</taxon>
        <taxon>Whippomorpha</taxon>
        <taxon>Cetacea</taxon>
        <taxon>Mysticeti</taxon>
        <taxon>Eschrichtiidae</taxon>
        <taxon>Eschrichtius</taxon>
    </lineage>
</organism>
<evidence type="ECO:0000313" key="2">
    <source>
        <dbReference type="EMBL" id="KAJ8793579.1"/>
    </source>
</evidence>
<proteinExistence type="predicted"/>
<evidence type="ECO:0000256" key="1">
    <source>
        <dbReference type="SAM" id="MobiDB-lite"/>
    </source>
</evidence>
<feature type="region of interest" description="Disordered" evidence="1">
    <location>
        <begin position="1"/>
        <end position="39"/>
    </location>
</feature>
<evidence type="ECO:0000313" key="3">
    <source>
        <dbReference type="Proteomes" id="UP001159641"/>
    </source>
</evidence>